<evidence type="ECO:0000313" key="2">
    <source>
        <dbReference type="EMBL" id="MBT2135643.1"/>
    </source>
</evidence>
<feature type="domain" description="CheW-like" evidence="1">
    <location>
        <begin position="2"/>
        <end position="142"/>
    </location>
</feature>
<protein>
    <submittedName>
        <fullName evidence="2">Chemotaxis protein CheW</fullName>
    </submittedName>
</protein>
<evidence type="ECO:0000259" key="1">
    <source>
        <dbReference type="PROSITE" id="PS50851"/>
    </source>
</evidence>
<gene>
    <name evidence="2" type="ORF">KK137_14990</name>
</gene>
<comment type="caution">
    <text evidence="2">The sequence shown here is derived from an EMBL/GenBank/DDBJ whole genome shotgun (WGS) entry which is preliminary data.</text>
</comment>
<dbReference type="EMBL" id="JAHFVK010000002">
    <property type="protein sequence ID" value="MBT2135643.1"/>
    <property type="molecule type" value="Genomic_DNA"/>
</dbReference>
<organism evidence="2 3">
    <name type="scientific">Croceibacterium selenioxidans</name>
    <dbReference type="NCBI Taxonomy" id="2838833"/>
    <lineage>
        <taxon>Bacteria</taxon>
        <taxon>Pseudomonadati</taxon>
        <taxon>Pseudomonadota</taxon>
        <taxon>Alphaproteobacteria</taxon>
        <taxon>Sphingomonadales</taxon>
        <taxon>Erythrobacteraceae</taxon>
        <taxon>Croceibacterium</taxon>
    </lineage>
</organism>
<evidence type="ECO:0000313" key="3">
    <source>
        <dbReference type="Proteomes" id="UP000811255"/>
    </source>
</evidence>
<dbReference type="Pfam" id="PF01584">
    <property type="entry name" value="CheW"/>
    <property type="match status" value="1"/>
</dbReference>
<dbReference type="InterPro" id="IPR036061">
    <property type="entry name" value="CheW-like_dom_sf"/>
</dbReference>
<dbReference type="InterPro" id="IPR039315">
    <property type="entry name" value="CheW"/>
</dbReference>
<name>A0ABS5W8M3_9SPHN</name>
<sequence>MTDMLLVVVLAGRKAALPAGKVNSVIELAEVTPVPRAADHILGLSALRSRPLTVVDCTAALGLGQYEAGWQGSRAVVVEHEGHLYALLVDGADDIVAALDEPGPLGADPGPGWRNGALGRVETEAGALLLLDIPALIAGPGAVVAA</sequence>
<dbReference type="Proteomes" id="UP000811255">
    <property type="component" value="Unassembled WGS sequence"/>
</dbReference>
<keyword evidence="3" id="KW-1185">Reference proteome</keyword>
<dbReference type="SUPFAM" id="SSF50341">
    <property type="entry name" value="CheW-like"/>
    <property type="match status" value="1"/>
</dbReference>
<reference evidence="2 3" key="1">
    <citation type="submission" date="2021-05" db="EMBL/GenBank/DDBJ databases">
        <title>Croceibacterium sp. LX-88 genome sequence.</title>
        <authorList>
            <person name="Luo X."/>
        </authorList>
    </citation>
    <scope>NUCLEOTIDE SEQUENCE [LARGE SCALE GENOMIC DNA]</scope>
    <source>
        <strain evidence="2 3">LX-88</strain>
    </source>
</reference>
<accession>A0ABS5W8M3</accession>
<dbReference type="PANTHER" id="PTHR22617">
    <property type="entry name" value="CHEMOTAXIS SENSOR HISTIDINE KINASE-RELATED"/>
    <property type="match status" value="1"/>
</dbReference>
<dbReference type="PANTHER" id="PTHR22617:SF23">
    <property type="entry name" value="CHEMOTAXIS PROTEIN CHEW"/>
    <property type="match status" value="1"/>
</dbReference>
<dbReference type="SMART" id="SM00260">
    <property type="entry name" value="CheW"/>
    <property type="match status" value="1"/>
</dbReference>
<proteinExistence type="predicted"/>
<dbReference type="CDD" id="cd00588">
    <property type="entry name" value="CheW_like"/>
    <property type="match status" value="1"/>
</dbReference>
<dbReference type="InterPro" id="IPR002545">
    <property type="entry name" value="CheW-lke_dom"/>
</dbReference>
<dbReference type="Gene3D" id="2.40.50.180">
    <property type="entry name" value="CheA-289, Domain 4"/>
    <property type="match status" value="1"/>
</dbReference>
<dbReference type="PROSITE" id="PS50851">
    <property type="entry name" value="CHEW"/>
    <property type="match status" value="1"/>
</dbReference>